<dbReference type="GO" id="GO:0016491">
    <property type="term" value="F:oxidoreductase activity"/>
    <property type="evidence" value="ECO:0007669"/>
    <property type="project" value="UniProtKB-KW"/>
</dbReference>
<dbReference type="InterPro" id="IPR036188">
    <property type="entry name" value="FAD/NAD-bd_sf"/>
</dbReference>
<evidence type="ECO:0000256" key="5">
    <source>
        <dbReference type="ARBA" id="ARBA00022827"/>
    </source>
</evidence>
<evidence type="ECO:0000259" key="8">
    <source>
        <dbReference type="Pfam" id="PF01593"/>
    </source>
</evidence>
<dbReference type="Pfam" id="PF01593">
    <property type="entry name" value="Amino_oxidase"/>
    <property type="match status" value="1"/>
</dbReference>
<evidence type="ECO:0000256" key="6">
    <source>
        <dbReference type="ARBA" id="ARBA00023002"/>
    </source>
</evidence>
<dbReference type="InterPro" id="IPR014105">
    <property type="entry name" value="Carotenoid/retinoid_OxRdtase"/>
</dbReference>
<dbReference type="NCBIfam" id="TIGR02734">
    <property type="entry name" value="crtI_fam"/>
    <property type="match status" value="1"/>
</dbReference>
<keyword evidence="6 7" id="KW-0560">Oxidoreductase</keyword>
<dbReference type="PRINTS" id="PR00419">
    <property type="entry name" value="ADXRDTASE"/>
</dbReference>
<evidence type="ECO:0000256" key="1">
    <source>
        <dbReference type="ARBA" id="ARBA00004829"/>
    </source>
</evidence>
<proteinExistence type="inferred from homology"/>
<dbReference type="GO" id="GO:0016117">
    <property type="term" value="P:carotenoid biosynthetic process"/>
    <property type="evidence" value="ECO:0007669"/>
    <property type="project" value="UniProtKB-KW"/>
</dbReference>
<comment type="pathway">
    <text evidence="1 7">Carotenoid biosynthesis.</text>
</comment>
<dbReference type="Gene3D" id="3.50.50.60">
    <property type="entry name" value="FAD/NAD(P)-binding domain"/>
    <property type="match status" value="2"/>
</dbReference>
<organism evidence="9 10">
    <name type="scientific">Candidatus Dojkabacteria bacterium</name>
    <dbReference type="NCBI Taxonomy" id="2099670"/>
    <lineage>
        <taxon>Bacteria</taxon>
        <taxon>Candidatus Dojkabacteria</taxon>
    </lineage>
</organism>
<reference evidence="9" key="1">
    <citation type="submission" date="2020-04" db="EMBL/GenBank/DDBJ databases">
        <authorList>
            <person name="Zhang T."/>
        </authorList>
    </citation>
    <scope>NUCLEOTIDE SEQUENCE</scope>
    <source>
        <strain evidence="9">HKST-UBA17</strain>
    </source>
</reference>
<evidence type="ECO:0000256" key="4">
    <source>
        <dbReference type="ARBA" id="ARBA00022746"/>
    </source>
</evidence>
<evidence type="ECO:0000256" key="7">
    <source>
        <dbReference type="RuleBase" id="RU362075"/>
    </source>
</evidence>
<comment type="similarity">
    <text evidence="2 7">Belongs to the carotenoid/retinoid oxidoreductase family.</text>
</comment>
<evidence type="ECO:0000313" key="9">
    <source>
        <dbReference type="EMBL" id="MCA9376476.1"/>
    </source>
</evidence>
<dbReference type="EMBL" id="JAGQLN010000003">
    <property type="protein sequence ID" value="MCA9376476.1"/>
    <property type="molecule type" value="Genomic_DNA"/>
</dbReference>
<evidence type="ECO:0000313" key="10">
    <source>
        <dbReference type="Proteomes" id="UP000741282"/>
    </source>
</evidence>
<dbReference type="FunFam" id="3.50.50.60:FF:000378">
    <property type="entry name" value="Phytoene desaturase"/>
    <property type="match status" value="1"/>
</dbReference>
<sequence length="492" mass="56200">MKVAIIGSGFGGLSIALRLQSLGYEVTIFEKQNRIGGHAYQIKAHGYTFDLGPSLITAPSIIRRIFTQAGEDMDDHLELIPLDPFYRIYFHDKTYLDYSGNPEKMVREIAKFSPSDSEKYESFMKFAKDLYKSVILDGLGSKPFLSIKDFFLSAPKLISTLSILPAYLRVKQYFKDEKIRFTFSFHPLFIGGSPFLSPALYLMIPFLEREEGVWFTKGGMYSVVEKLGELFEKKGGKIKVGEEVEEIVIEDKTARSIRTNKGTYDFDIVISNAHIYHTNTELLASSKLKHWDKKKLNKAKYSMSTFLIYLGVKKKYDKLQHHTLILSERYKGLVDEIFSETTLPDDFSMYLHVPSKTDEGMAPAGCESMYVLIPVPNLNANVDWLQEKDRYTEKILDFLENEFGLDDLRSNIEYLSVFTPDDFQDQRNNHLGAAWSLQPTLFQSANFRPPNRSKDIRNLYYVGASTHPGGGVPGVMLSAEVTEKLIRQEYPL</sequence>
<reference evidence="9" key="2">
    <citation type="journal article" date="2021" name="Microbiome">
        <title>Successional dynamics and alternative stable states in a saline activated sludge microbial community over 9 years.</title>
        <authorList>
            <person name="Wang Y."/>
            <person name="Ye J."/>
            <person name="Ju F."/>
            <person name="Liu L."/>
            <person name="Boyd J.A."/>
            <person name="Deng Y."/>
            <person name="Parks D.H."/>
            <person name="Jiang X."/>
            <person name="Yin X."/>
            <person name="Woodcroft B.J."/>
            <person name="Tyson G.W."/>
            <person name="Hugenholtz P."/>
            <person name="Polz M.F."/>
            <person name="Zhang T."/>
        </authorList>
    </citation>
    <scope>NUCLEOTIDE SEQUENCE</scope>
    <source>
        <strain evidence="9">HKST-UBA17</strain>
    </source>
</reference>
<feature type="domain" description="Amine oxidase" evidence="8">
    <location>
        <begin position="11"/>
        <end position="479"/>
    </location>
</feature>
<comment type="caution">
    <text evidence="9">The sequence shown here is derived from an EMBL/GenBank/DDBJ whole genome shotgun (WGS) entry which is preliminary data.</text>
</comment>
<dbReference type="SUPFAM" id="SSF51905">
    <property type="entry name" value="FAD/NAD(P)-binding domain"/>
    <property type="match status" value="1"/>
</dbReference>
<dbReference type="InterPro" id="IPR002937">
    <property type="entry name" value="Amino_oxidase"/>
</dbReference>
<protein>
    <submittedName>
        <fullName evidence="9">Phytoene desaturase</fullName>
    </submittedName>
</protein>
<dbReference type="PANTHER" id="PTHR43734">
    <property type="entry name" value="PHYTOENE DESATURASE"/>
    <property type="match status" value="1"/>
</dbReference>
<keyword evidence="3" id="KW-0285">Flavoprotein</keyword>
<evidence type="ECO:0000256" key="2">
    <source>
        <dbReference type="ARBA" id="ARBA00006046"/>
    </source>
</evidence>
<accession>A0A955I1V9</accession>
<evidence type="ECO:0000256" key="3">
    <source>
        <dbReference type="ARBA" id="ARBA00022630"/>
    </source>
</evidence>
<keyword evidence="5" id="KW-0274">FAD</keyword>
<keyword evidence="4 7" id="KW-0125">Carotenoid biosynthesis</keyword>
<dbReference type="PANTHER" id="PTHR43734:SF3">
    <property type="entry name" value="B-CAROTENE KETOLASE"/>
    <property type="match status" value="1"/>
</dbReference>
<gene>
    <name evidence="9" type="primary">crtI</name>
    <name evidence="9" type="ORF">KC685_00980</name>
</gene>
<name>A0A955I1V9_9BACT</name>
<dbReference type="Proteomes" id="UP000741282">
    <property type="component" value="Unassembled WGS sequence"/>
</dbReference>
<dbReference type="AlphaFoldDB" id="A0A955I1V9"/>